<reference evidence="3" key="2">
    <citation type="submission" date="2015-06" db="UniProtKB">
        <authorList>
            <consortium name="EnsemblPlants"/>
        </authorList>
    </citation>
    <scope>IDENTIFICATION</scope>
    <source>
        <strain evidence="3">DM1-3 516 R44</strain>
    </source>
</reference>
<evidence type="ECO:0000256" key="1">
    <source>
        <dbReference type="SAM" id="MobiDB-lite"/>
    </source>
</evidence>
<dbReference type="InParanoid" id="M1DA61"/>
<sequence length="239" mass="26923">MGIIQSREFQRNADHRESLLRWLARHIVVDGERVEWVQTSSLGIKKAMLSFVAKFFWLLVRNCVSITQADNVVTWDRVVIVAAMVAGLEIDLTRILIAMIHERAFKATTTLPFPCLIFQLCRDAAVPEWHCDRLLQETKTLDIGLIWFHHHPSSPSPKSRDAVGHLASVYEAIDVTVHRRVRGKDGTDDEAEGSEPEFTPVTPVDEVVLTSVFVDNMPPSNSSRAAAKCPRSFNNPEIL</sequence>
<dbReference type="PaxDb" id="4113-PGSC0003DMT400085737"/>
<evidence type="ECO:0000259" key="2">
    <source>
        <dbReference type="Pfam" id="PF20167"/>
    </source>
</evidence>
<feature type="region of interest" description="Disordered" evidence="1">
    <location>
        <begin position="220"/>
        <end position="239"/>
    </location>
</feature>
<evidence type="ECO:0000313" key="3">
    <source>
        <dbReference type="EnsemblPlants" id="PGSC0003DMT400085737"/>
    </source>
</evidence>
<dbReference type="AlphaFoldDB" id="M1DA61"/>
<dbReference type="Gramene" id="PGSC0003DMT400085737">
    <property type="protein sequence ID" value="PGSC0003DMT400085737"/>
    <property type="gene ID" value="PGSC0003DMG400035308"/>
</dbReference>
<dbReference type="EnsemblPlants" id="PGSC0003DMT400085737">
    <property type="protein sequence ID" value="PGSC0003DMT400085737"/>
    <property type="gene ID" value="PGSC0003DMG400035308"/>
</dbReference>
<name>M1DA61_SOLTU</name>
<dbReference type="InterPro" id="IPR046796">
    <property type="entry name" value="Transposase_32_dom"/>
</dbReference>
<dbReference type="Proteomes" id="UP000011115">
    <property type="component" value="Unassembled WGS sequence"/>
</dbReference>
<protein>
    <submittedName>
        <fullName evidence="3">Integrase core domain containing protein</fullName>
    </submittedName>
</protein>
<proteinExistence type="predicted"/>
<accession>M1DA61</accession>
<feature type="domain" description="Putative plant transposon protein" evidence="2">
    <location>
        <begin position="12"/>
        <end position="127"/>
    </location>
</feature>
<reference evidence="4" key="1">
    <citation type="journal article" date="2011" name="Nature">
        <title>Genome sequence and analysis of the tuber crop potato.</title>
        <authorList>
            <consortium name="The Potato Genome Sequencing Consortium"/>
        </authorList>
    </citation>
    <scope>NUCLEOTIDE SEQUENCE [LARGE SCALE GENOMIC DNA]</scope>
    <source>
        <strain evidence="4">cv. DM1-3 516 R44</strain>
    </source>
</reference>
<keyword evidence="4" id="KW-1185">Reference proteome</keyword>
<dbReference type="HOGENOM" id="CLU_028647_3_0_1"/>
<organism evidence="3 4">
    <name type="scientific">Solanum tuberosum</name>
    <name type="common">Potato</name>
    <dbReference type="NCBI Taxonomy" id="4113"/>
    <lineage>
        <taxon>Eukaryota</taxon>
        <taxon>Viridiplantae</taxon>
        <taxon>Streptophyta</taxon>
        <taxon>Embryophyta</taxon>
        <taxon>Tracheophyta</taxon>
        <taxon>Spermatophyta</taxon>
        <taxon>Magnoliopsida</taxon>
        <taxon>eudicotyledons</taxon>
        <taxon>Gunneridae</taxon>
        <taxon>Pentapetalae</taxon>
        <taxon>asterids</taxon>
        <taxon>lamiids</taxon>
        <taxon>Solanales</taxon>
        <taxon>Solanaceae</taxon>
        <taxon>Solanoideae</taxon>
        <taxon>Solaneae</taxon>
        <taxon>Solanum</taxon>
    </lineage>
</organism>
<evidence type="ECO:0000313" key="4">
    <source>
        <dbReference type="Proteomes" id="UP000011115"/>
    </source>
</evidence>
<dbReference type="Pfam" id="PF20167">
    <property type="entry name" value="Transposase_32"/>
    <property type="match status" value="1"/>
</dbReference>